<dbReference type="AlphaFoldDB" id="A0A1X2H2F7"/>
<name>A0A1X2H2F7_SYNRA</name>
<dbReference type="EMBL" id="MCGN01000010">
    <property type="protein sequence ID" value="ORY91990.1"/>
    <property type="molecule type" value="Genomic_DNA"/>
</dbReference>
<evidence type="ECO:0000313" key="11">
    <source>
        <dbReference type="Proteomes" id="UP000242180"/>
    </source>
</evidence>
<dbReference type="Gene3D" id="3.50.50.60">
    <property type="entry name" value="FAD/NAD(P)-binding domain"/>
    <property type="match status" value="2"/>
</dbReference>
<dbReference type="PANTHER" id="PTHR43734:SF1">
    <property type="entry name" value="PHYTOENE DESATURASE"/>
    <property type="match status" value="1"/>
</dbReference>
<dbReference type="SUPFAM" id="SSF51905">
    <property type="entry name" value="FAD/NAD(P)-binding domain"/>
    <property type="match status" value="1"/>
</dbReference>
<evidence type="ECO:0000256" key="1">
    <source>
        <dbReference type="ARBA" id="ARBA00001911"/>
    </source>
</evidence>
<dbReference type="PROSITE" id="PS00982">
    <property type="entry name" value="PHYTOENE_DH"/>
    <property type="match status" value="1"/>
</dbReference>
<evidence type="ECO:0000259" key="9">
    <source>
        <dbReference type="Pfam" id="PF01593"/>
    </source>
</evidence>
<evidence type="ECO:0000256" key="8">
    <source>
        <dbReference type="RuleBase" id="RU362075"/>
    </source>
</evidence>
<proteinExistence type="inferred from homology"/>
<evidence type="ECO:0000256" key="2">
    <source>
        <dbReference type="ARBA" id="ARBA00004829"/>
    </source>
</evidence>
<evidence type="ECO:0000256" key="7">
    <source>
        <dbReference type="ARBA" id="ARBA00034551"/>
    </source>
</evidence>
<dbReference type="Pfam" id="PF01593">
    <property type="entry name" value="Amino_oxidase"/>
    <property type="match status" value="1"/>
</dbReference>
<dbReference type="GO" id="GO:0016117">
    <property type="term" value="P:carotenoid biosynthetic process"/>
    <property type="evidence" value="ECO:0007669"/>
    <property type="project" value="UniProtKB-KW"/>
</dbReference>
<evidence type="ECO:0000256" key="3">
    <source>
        <dbReference type="ARBA" id="ARBA00006046"/>
    </source>
</evidence>
<organism evidence="10 11">
    <name type="scientific">Syncephalastrum racemosum</name>
    <name type="common">Filamentous fungus</name>
    <dbReference type="NCBI Taxonomy" id="13706"/>
    <lineage>
        <taxon>Eukaryota</taxon>
        <taxon>Fungi</taxon>
        <taxon>Fungi incertae sedis</taxon>
        <taxon>Mucoromycota</taxon>
        <taxon>Mucoromycotina</taxon>
        <taxon>Mucoromycetes</taxon>
        <taxon>Mucorales</taxon>
        <taxon>Syncephalastraceae</taxon>
        <taxon>Syncephalastrum</taxon>
    </lineage>
</organism>
<gene>
    <name evidence="10" type="ORF">BCR43DRAFT_532563</name>
</gene>
<reference evidence="10 11" key="1">
    <citation type="submission" date="2016-07" db="EMBL/GenBank/DDBJ databases">
        <title>Pervasive Adenine N6-methylation of Active Genes in Fungi.</title>
        <authorList>
            <consortium name="DOE Joint Genome Institute"/>
            <person name="Mondo S.J."/>
            <person name="Dannebaum R.O."/>
            <person name="Kuo R.C."/>
            <person name="Labutti K."/>
            <person name="Haridas S."/>
            <person name="Kuo A."/>
            <person name="Salamov A."/>
            <person name="Ahrendt S.R."/>
            <person name="Lipzen A."/>
            <person name="Sullivan W."/>
            <person name="Andreopoulos W.B."/>
            <person name="Clum A."/>
            <person name="Lindquist E."/>
            <person name="Daum C."/>
            <person name="Ramamoorthy G.K."/>
            <person name="Gryganskyi A."/>
            <person name="Culley D."/>
            <person name="Magnuson J.K."/>
            <person name="James T.Y."/>
            <person name="O'Malley M.A."/>
            <person name="Stajich J.E."/>
            <person name="Spatafora J.W."/>
            <person name="Visel A."/>
            <person name="Grigoriev I.V."/>
        </authorList>
    </citation>
    <scope>NUCLEOTIDE SEQUENCE [LARGE SCALE GENOMIC DNA]</scope>
    <source>
        <strain evidence="10 11">NRRL 2496</strain>
    </source>
</reference>
<dbReference type="GO" id="GO:0016166">
    <property type="term" value="F:phytoene dehydrogenase activity"/>
    <property type="evidence" value="ECO:0007669"/>
    <property type="project" value="UniProtKB-ARBA"/>
</dbReference>
<dbReference type="InterPro" id="IPR002937">
    <property type="entry name" value="Amino_oxidase"/>
</dbReference>
<dbReference type="InParanoid" id="A0A1X2H2F7"/>
<dbReference type="STRING" id="13706.A0A1X2H2F7"/>
<keyword evidence="6 8" id="KW-0560">Oxidoreductase</keyword>
<dbReference type="InterPro" id="IPR014105">
    <property type="entry name" value="Carotenoid/retinoid_OxRdtase"/>
</dbReference>
<evidence type="ECO:0000256" key="4">
    <source>
        <dbReference type="ARBA" id="ARBA00013293"/>
    </source>
</evidence>
<dbReference type="InterPro" id="IPR036188">
    <property type="entry name" value="FAD/NAD-bd_sf"/>
</dbReference>
<dbReference type="OrthoDB" id="7777654at2759"/>
<comment type="cofactor">
    <cofactor evidence="1">
        <name>NAD(+)</name>
        <dbReference type="ChEBI" id="CHEBI:57540"/>
    </cofactor>
</comment>
<keyword evidence="11" id="KW-1185">Reference proteome</keyword>
<dbReference type="FunFam" id="3.50.50.60:FF:000171">
    <property type="entry name" value="zeta-carotene-forming phytoene desaturase"/>
    <property type="match status" value="1"/>
</dbReference>
<comment type="pathway">
    <text evidence="2 8">Carotenoid biosynthesis.</text>
</comment>
<accession>A0A1X2H2F7</accession>
<keyword evidence="5 8" id="KW-0125">Carotenoid biosynthesis</keyword>
<evidence type="ECO:0000256" key="6">
    <source>
        <dbReference type="ARBA" id="ARBA00023002"/>
    </source>
</evidence>
<dbReference type="NCBIfam" id="TIGR02734">
    <property type="entry name" value="crtI_fam"/>
    <property type="match status" value="1"/>
</dbReference>
<dbReference type="OMA" id="CWSVMPA"/>
<comment type="caution">
    <text evidence="10">The sequence shown here is derived from an EMBL/GenBank/DDBJ whole genome shotgun (WGS) entry which is preliminary data.</text>
</comment>
<comment type="similarity">
    <text evidence="3 8">Belongs to the carotenoid/retinoid oxidoreductase family.</text>
</comment>
<protein>
    <recommendedName>
        <fullName evidence="4">Phytoene desaturase</fullName>
    </recommendedName>
    <alternativeName>
        <fullName evidence="7">Phytoene desaturase (3,4-didehydrolycopene-forming)</fullName>
    </alternativeName>
</protein>
<feature type="domain" description="Amine oxidase" evidence="9">
    <location>
        <begin position="16"/>
        <end position="499"/>
    </location>
</feature>
<evidence type="ECO:0000256" key="5">
    <source>
        <dbReference type="ARBA" id="ARBA00022746"/>
    </source>
</evidence>
<evidence type="ECO:0000313" key="10">
    <source>
        <dbReference type="EMBL" id="ORY91990.1"/>
    </source>
</evidence>
<dbReference type="PANTHER" id="PTHR43734">
    <property type="entry name" value="PHYTOENE DESATURASE"/>
    <property type="match status" value="1"/>
</dbReference>
<sequence length="572" mass="64779">MSRQKHIIVIGAGAGGTATAARLAREGYRVTVVEKNDFNGGRCSLIHHNGHRFDQGPSLYLMPKLFEECFSDLDERIEDHLDLLRCDNNYKVHFDDGDSIHLSSDLTRMKREAERIEGEDGFSRFLEFMKETHVHYERGTFLAIKRNFESIFDMVKLKYAPEILRLHLFDQIYARAAKYFQTKKMRMAFTFQTMYMGMSPYDAPAVYSLLQYTEFAEGIWYPRGGFNMVVQKLEAIAQKSGAVFKYESPVAKINTADQDRRVTGVTLQDGTVLPADAVVCNADLVYAYHKLLPPCRWVRTTLASKKLTSSSISFYWSMKQKILQLDVHNIFLAEAYKESFDEIFQDHTLPSEPSFYVNVPSRIDSSAAPADKDSVIVLVPIGYMRSQDGNCDVDYQILVKRARTMVLEVLHRRLGLKNFAELIEHEIVNDPSVWQQKFNLWRGSILGLSHDVLQVLWFRPSTKDSTGRYDNLFFVGASTHPGTGVPIVLAGSKLTATQVCQYFGKKGLTPSKLLSKATFEYAPEGDTAFTNHLVYMLLSLFSMGMTPAAFINACLPSPFRVVIAAAAEEIQI</sequence>
<dbReference type="InterPro" id="IPR008150">
    <property type="entry name" value="Phytoene_DH_bac_CS"/>
</dbReference>
<dbReference type="Proteomes" id="UP000242180">
    <property type="component" value="Unassembled WGS sequence"/>
</dbReference>